<dbReference type="Proteomes" id="UP000886058">
    <property type="component" value="Unassembled WGS sequence"/>
</dbReference>
<gene>
    <name evidence="1" type="ORF">ENL07_07595</name>
</gene>
<evidence type="ECO:0000313" key="1">
    <source>
        <dbReference type="EMBL" id="HHE32477.1"/>
    </source>
</evidence>
<proteinExistence type="predicted"/>
<accession>A0A7C5DET8</accession>
<dbReference type="EMBL" id="DRSQ01000152">
    <property type="protein sequence ID" value="HHE32477.1"/>
    <property type="molecule type" value="Genomic_DNA"/>
</dbReference>
<dbReference type="InterPro" id="IPR038573">
    <property type="entry name" value="BrnT_sf"/>
</dbReference>
<sequence length="102" mass="11768">MNLFTGITGFQWDEGNLAKNPEKHGISNSESESIFFNQPLIVAEDPKHSEIESRWYALGKTNEGRSLFIVFTVRGDQIRIISSRDMNRKERSTYEKAEKTRS</sequence>
<protein>
    <submittedName>
        <fullName evidence="1">BrnT family toxin</fullName>
    </submittedName>
</protein>
<organism evidence="1">
    <name type="scientific">Chlorobaculum parvum</name>
    <dbReference type="NCBI Taxonomy" id="274539"/>
    <lineage>
        <taxon>Bacteria</taxon>
        <taxon>Pseudomonadati</taxon>
        <taxon>Chlorobiota</taxon>
        <taxon>Chlorobiia</taxon>
        <taxon>Chlorobiales</taxon>
        <taxon>Chlorobiaceae</taxon>
        <taxon>Chlorobaculum</taxon>
    </lineage>
</organism>
<reference evidence="1" key="1">
    <citation type="journal article" date="2020" name="mSystems">
        <title>Genome- and Community-Level Interaction Insights into Carbon Utilization and Element Cycling Functions of Hydrothermarchaeota in Hydrothermal Sediment.</title>
        <authorList>
            <person name="Zhou Z."/>
            <person name="Liu Y."/>
            <person name="Xu W."/>
            <person name="Pan J."/>
            <person name="Luo Z.H."/>
            <person name="Li M."/>
        </authorList>
    </citation>
    <scope>NUCLEOTIDE SEQUENCE [LARGE SCALE GENOMIC DNA]</scope>
    <source>
        <strain evidence="1">HyVt-633</strain>
    </source>
</reference>
<dbReference type="Pfam" id="PF04365">
    <property type="entry name" value="BrnT_toxin"/>
    <property type="match status" value="1"/>
</dbReference>
<dbReference type="AlphaFoldDB" id="A0A7C5DET8"/>
<dbReference type="Gene3D" id="3.10.450.530">
    <property type="entry name" value="Ribonuclease toxin, BrnT, of type II toxin-antitoxin system"/>
    <property type="match status" value="1"/>
</dbReference>
<name>A0A7C5DET8_9CHLB</name>
<comment type="caution">
    <text evidence="1">The sequence shown here is derived from an EMBL/GenBank/DDBJ whole genome shotgun (WGS) entry which is preliminary data.</text>
</comment>
<dbReference type="InterPro" id="IPR007460">
    <property type="entry name" value="BrnT_toxin"/>
</dbReference>